<name>A0A5B7EL75_PORTR</name>
<accession>A0A5B7EL75</accession>
<evidence type="ECO:0000313" key="2">
    <source>
        <dbReference type="EMBL" id="MPC33899.1"/>
    </source>
</evidence>
<comment type="caution">
    <text evidence="2">The sequence shown here is derived from an EMBL/GenBank/DDBJ whole genome shotgun (WGS) entry which is preliminary data.</text>
</comment>
<evidence type="ECO:0000256" key="1">
    <source>
        <dbReference type="SAM" id="MobiDB-lite"/>
    </source>
</evidence>
<sequence>MDGDVVIVQRCLRSCCCVLELFKDRAIVPDLSLGPAQEATRRAGRSLLARLTCCLARYTAGDEAFSSAISGQLRPGCAPRHYFRGAGRRDVPTSPTPPLLRRLLRNLIIAPPFPFSPVQPLTCPIGPSRRLPSSLTPQSAGGQKSGQSSSSDSQSP</sequence>
<dbReference type="EMBL" id="VSRR010002936">
    <property type="protein sequence ID" value="MPC33899.1"/>
    <property type="molecule type" value="Genomic_DNA"/>
</dbReference>
<proteinExistence type="predicted"/>
<gene>
    <name evidence="2" type="ORF">E2C01_027267</name>
</gene>
<keyword evidence="3" id="KW-1185">Reference proteome</keyword>
<dbReference type="Proteomes" id="UP000324222">
    <property type="component" value="Unassembled WGS sequence"/>
</dbReference>
<feature type="region of interest" description="Disordered" evidence="1">
    <location>
        <begin position="124"/>
        <end position="156"/>
    </location>
</feature>
<reference evidence="2 3" key="1">
    <citation type="submission" date="2019-05" db="EMBL/GenBank/DDBJ databases">
        <title>Another draft genome of Portunus trituberculatus and its Hox gene families provides insights of decapod evolution.</title>
        <authorList>
            <person name="Jeong J.-H."/>
            <person name="Song I."/>
            <person name="Kim S."/>
            <person name="Choi T."/>
            <person name="Kim D."/>
            <person name="Ryu S."/>
            <person name="Kim W."/>
        </authorList>
    </citation>
    <scope>NUCLEOTIDE SEQUENCE [LARGE SCALE GENOMIC DNA]</scope>
    <source>
        <tissue evidence="2">Muscle</tissue>
    </source>
</reference>
<protein>
    <submittedName>
        <fullName evidence="2">Uncharacterized protein</fullName>
    </submittedName>
</protein>
<organism evidence="2 3">
    <name type="scientific">Portunus trituberculatus</name>
    <name type="common">Swimming crab</name>
    <name type="synonym">Neptunus trituberculatus</name>
    <dbReference type="NCBI Taxonomy" id="210409"/>
    <lineage>
        <taxon>Eukaryota</taxon>
        <taxon>Metazoa</taxon>
        <taxon>Ecdysozoa</taxon>
        <taxon>Arthropoda</taxon>
        <taxon>Crustacea</taxon>
        <taxon>Multicrustacea</taxon>
        <taxon>Malacostraca</taxon>
        <taxon>Eumalacostraca</taxon>
        <taxon>Eucarida</taxon>
        <taxon>Decapoda</taxon>
        <taxon>Pleocyemata</taxon>
        <taxon>Brachyura</taxon>
        <taxon>Eubrachyura</taxon>
        <taxon>Portunoidea</taxon>
        <taxon>Portunidae</taxon>
        <taxon>Portuninae</taxon>
        <taxon>Portunus</taxon>
    </lineage>
</organism>
<dbReference type="AlphaFoldDB" id="A0A5B7EL75"/>
<evidence type="ECO:0000313" key="3">
    <source>
        <dbReference type="Proteomes" id="UP000324222"/>
    </source>
</evidence>
<feature type="compositionally biased region" description="Low complexity" evidence="1">
    <location>
        <begin position="138"/>
        <end position="156"/>
    </location>
</feature>